<dbReference type="InterPro" id="IPR011990">
    <property type="entry name" value="TPR-like_helical_dom_sf"/>
</dbReference>
<organism evidence="9 10">
    <name type="scientific">Algivirga pacifica</name>
    <dbReference type="NCBI Taxonomy" id="1162670"/>
    <lineage>
        <taxon>Bacteria</taxon>
        <taxon>Pseudomonadati</taxon>
        <taxon>Bacteroidota</taxon>
        <taxon>Cytophagia</taxon>
        <taxon>Cytophagales</taxon>
        <taxon>Flammeovirgaceae</taxon>
        <taxon>Algivirga</taxon>
    </lineage>
</organism>
<comment type="subcellular location">
    <subcellularLocation>
        <location evidence="1">Cell outer membrane</location>
    </subcellularLocation>
</comment>
<keyword evidence="5" id="KW-0998">Cell outer membrane</keyword>
<keyword evidence="10" id="KW-1185">Reference proteome</keyword>
<dbReference type="SUPFAM" id="SSF48452">
    <property type="entry name" value="TPR-like"/>
    <property type="match status" value="1"/>
</dbReference>
<feature type="domain" description="SusD-like N-terminal" evidence="8">
    <location>
        <begin position="97"/>
        <end position="230"/>
    </location>
</feature>
<name>A0ABP9DL01_9BACT</name>
<reference evidence="10" key="1">
    <citation type="journal article" date="2019" name="Int. J. Syst. Evol. Microbiol.">
        <title>The Global Catalogue of Microorganisms (GCM) 10K type strain sequencing project: providing services to taxonomists for standard genome sequencing and annotation.</title>
        <authorList>
            <consortium name="The Broad Institute Genomics Platform"/>
            <consortium name="The Broad Institute Genome Sequencing Center for Infectious Disease"/>
            <person name="Wu L."/>
            <person name="Ma J."/>
        </authorList>
    </citation>
    <scope>NUCLEOTIDE SEQUENCE [LARGE SCALE GENOMIC DNA]</scope>
    <source>
        <strain evidence="10">JCM 18326</strain>
    </source>
</reference>
<dbReference type="EMBL" id="BAABJX010000059">
    <property type="protein sequence ID" value="GAA4848362.1"/>
    <property type="molecule type" value="Genomic_DNA"/>
</dbReference>
<accession>A0ABP9DL01</accession>
<dbReference type="Gene3D" id="1.25.40.390">
    <property type="match status" value="1"/>
</dbReference>
<dbReference type="Pfam" id="PF07980">
    <property type="entry name" value="SusD_RagB"/>
    <property type="match status" value="1"/>
</dbReference>
<dbReference type="InterPro" id="IPR033985">
    <property type="entry name" value="SusD-like_N"/>
</dbReference>
<evidence type="ECO:0000313" key="10">
    <source>
        <dbReference type="Proteomes" id="UP001500298"/>
    </source>
</evidence>
<dbReference type="Proteomes" id="UP001500298">
    <property type="component" value="Unassembled WGS sequence"/>
</dbReference>
<evidence type="ECO:0000259" key="7">
    <source>
        <dbReference type="Pfam" id="PF07980"/>
    </source>
</evidence>
<keyword evidence="4" id="KW-0472">Membrane</keyword>
<protein>
    <submittedName>
        <fullName evidence="9">RagB/SusD family nutrient uptake outer membrane protein</fullName>
    </submittedName>
</protein>
<evidence type="ECO:0000256" key="6">
    <source>
        <dbReference type="SAM" id="SignalP"/>
    </source>
</evidence>
<keyword evidence="3 6" id="KW-0732">Signal</keyword>
<evidence type="ECO:0000256" key="4">
    <source>
        <dbReference type="ARBA" id="ARBA00023136"/>
    </source>
</evidence>
<evidence type="ECO:0000256" key="1">
    <source>
        <dbReference type="ARBA" id="ARBA00004442"/>
    </source>
</evidence>
<dbReference type="InterPro" id="IPR012944">
    <property type="entry name" value="SusD_RagB_dom"/>
</dbReference>
<evidence type="ECO:0000256" key="5">
    <source>
        <dbReference type="ARBA" id="ARBA00023237"/>
    </source>
</evidence>
<comment type="caution">
    <text evidence="9">The sequence shown here is derived from an EMBL/GenBank/DDBJ whole genome shotgun (WGS) entry which is preliminary data.</text>
</comment>
<dbReference type="RefSeq" id="WP_345374420.1">
    <property type="nucleotide sequence ID" value="NZ_BAABJX010000059.1"/>
</dbReference>
<feature type="domain" description="RagB/SusD" evidence="7">
    <location>
        <begin position="361"/>
        <end position="545"/>
    </location>
</feature>
<sequence>MKLKHIAMAGALLASSMSIQSCTDFLEIDPLDAQTSDSFFKTSVEARQSLLGVYEKLRTDFRGTYIPMAMTADILSDDAYTGGGGPTDMLMWQNMARFKPETNNQVLLETWKKCYIGIQRANTLLANYDNIAFKSNEEDLKNNYKGEAMFLRGHYYFELARYFENVPLVLEPLQGDAWEGVTQATPQELYAAIAADMLAAIELMAEEMSEAEAGRLDKYAAKAELLKVYMFYTGVYQTAETPVAGGSAITKADAIAMADDVINNSGAVLEADYADLFNGNGNYSQEVLFEIPFAATGSGDWGEWSYGNIQSQMAGPRGHNSDLLAEGWGFGVPTHSLADSFEDGDARKAATIMTAKDLIDATGKQVGVSYTYTGMFTNKYTTHKINYSDVNTPLNWAQNYHYIRLADIMLIAAELNLDVAPAKALALVNDVRSRAGLFGLTAVTLDDIYKERRTELALEGHRYWDLLRRGVDYTASMVNVSNYELKAPVAADDQYITDKGENLTGDIGDAASFEVNFKSETRGFMPIPQEEIDLMGENIKQNAGY</sequence>
<evidence type="ECO:0000313" key="9">
    <source>
        <dbReference type="EMBL" id="GAA4848362.1"/>
    </source>
</evidence>
<evidence type="ECO:0000259" key="8">
    <source>
        <dbReference type="Pfam" id="PF14322"/>
    </source>
</evidence>
<dbReference type="PROSITE" id="PS51257">
    <property type="entry name" value="PROKAR_LIPOPROTEIN"/>
    <property type="match status" value="1"/>
</dbReference>
<proteinExistence type="inferred from homology"/>
<feature type="chain" id="PRO_5045754166" evidence="6">
    <location>
        <begin position="21"/>
        <end position="545"/>
    </location>
</feature>
<feature type="signal peptide" evidence="6">
    <location>
        <begin position="1"/>
        <end position="20"/>
    </location>
</feature>
<gene>
    <name evidence="9" type="ORF">GCM10023331_36300</name>
</gene>
<comment type="similarity">
    <text evidence="2">Belongs to the SusD family.</text>
</comment>
<dbReference type="Pfam" id="PF14322">
    <property type="entry name" value="SusD-like_3"/>
    <property type="match status" value="1"/>
</dbReference>
<evidence type="ECO:0000256" key="2">
    <source>
        <dbReference type="ARBA" id="ARBA00006275"/>
    </source>
</evidence>
<evidence type="ECO:0000256" key="3">
    <source>
        <dbReference type="ARBA" id="ARBA00022729"/>
    </source>
</evidence>